<accession>A0A5B7F4Y4</accession>
<dbReference type="EMBL" id="VSRR010004738">
    <property type="protein sequence ID" value="MPC40577.1"/>
    <property type="molecule type" value="Genomic_DNA"/>
</dbReference>
<feature type="compositionally biased region" description="Pro residues" evidence="1">
    <location>
        <begin position="27"/>
        <end position="52"/>
    </location>
</feature>
<evidence type="ECO:0000313" key="2">
    <source>
        <dbReference type="EMBL" id="MPC40577.1"/>
    </source>
</evidence>
<dbReference type="Proteomes" id="UP000324222">
    <property type="component" value="Unassembled WGS sequence"/>
</dbReference>
<dbReference type="AlphaFoldDB" id="A0A5B7F4Y4"/>
<evidence type="ECO:0000256" key="1">
    <source>
        <dbReference type="SAM" id="MobiDB-lite"/>
    </source>
</evidence>
<sequence length="149" mass="16509">MAPSSHAFQRCLSSGAGDPARRAWPAPARPSPSPPSPSLPCSAPPPASPSPLQPGILRPRLASASWSTKLFDSCDEFCRVQHFISIPRHPACLSVPLIRGTFMKPELRLTVAQKRMIKDVANWINPSPFTAIHRLWMEAFFVVWRQEAM</sequence>
<protein>
    <submittedName>
        <fullName evidence="2">Uncharacterized protein</fullName>
    </submittedName>
</protein>
<evidence type="ECO:0000313" key="3">
    <source>
        <dbReference type="Proteomes" id="UP000324222"/>
    </source>
</evidence>
<keyword evidence="3" id="KW-1185">Reference proteome</keyword>
<gene>
    <name evidence="2" type="ORF">E2C01_034139</name>
</gene>
<reference evidence="2 3" key="1">
    <citation type="submission" date="2019-05" db="EMBL/GenBank/DDBJ databases">
        <title>Another draft genome of Portunus trituberculatus and its Hox gene families provides insights of decapod evolution.</title>
        <authorList>
            <person name="Jeong J.-H."/>
            <person name="Song I."/>
            <person name="Kim S."/>
            <person name="Choi T."/>
            <person name="Kim D."/>
            <person name="Ryu S."/>
            <person name="Kim W."/>
        </authorList>
    </citation>
    <scope>NUCLEOTIDE SEQUENCE [LARGE SCALE GENOMIC DNA]</scope>
    <source>
        <tissue evidence="2">Muscle</tissue>
    </source>
</reference>
<proteinExistence type="predicted"/>
<name>A0A5B7F4Y4_PORTR</name>
<feature type="region of interest" description="Disordered" evidence="1">
    <location>
        <begin position="1"/>
        <end position="54"/>
    </location>
</feature>
<comment type="caution">
    <text evidence="2">The sequence shown here is derived from an EMBL/GenBank/DDBJ whole genome shotgun (WGS) entry which is preliminary data.</text>
</comment>
<organism evidence="2 3">
    <name type="scientific">Portunus trituberculatus</name>
    <name type="common">Swimming crab</name>
    <name type="synonym">Neptunus trituberculatus</name>
    <dbReference type="NCBI Taxonomy" id="210409"/>
    <lineage>
        <taxon>Eukaryota</taxon>
        <taxon>Metazoa</taxon>
        <taxon>Ecdysozoa</taxon>
        <taxon>Arthropoda</taxon>
        <taxon>Crustacea</taxon>
        <taxon>Multicrustacea</taxon>
        <taxon>Malacostraca</taxon>
        <taxon>Eumalacostraca</taxon>
        <taxon>Eucarida</taxon>
        <taxon>Decapoda</taxon>
        <taxon>Pleocyemata</taxon>
        <taxon>Brachyura</taxon>
        <taxon>Eubrachyura</taxon>
        <taxon>Portunoidea</taxon>
        <taxon>Portunidae</taxon>
        <taxon>Portuninae</taxon>
        <taxon>Portunus</taxon>
    </lineage>
</organism>